<keyword evidence="1" id="KW-1133">Transmembrane helix</keyword>
<gene>
    <name evidence="2" type="ORF">RG540_CH14720</name>
</gene>
<dbReference type="HOGENOM" id="CLU_218584_0_0_5"/>
<feature type="transmembrane region" description="Helical" evidence="1">
    <location>
        <begin position="12"/>
        <end position="30"/>
    </location>
</feature>
<sequence length="34" mass="3904">MQYLEFITTLNPVVLAILVIVLACGAYDYWARSR</sequence>
<dbReference type="eggNOG" id="ENOG50313NP">
    <property type="taxonomic scope" value="Bacteria"/>
</dbReference>
<proteinExistence type="predicted"/>
<dbReference type="Proteomes" id="UP000028181">
    <property type="component" value="Chromosome I"/>
</dbReference>
<dbReference type="EMBL" id="HG938353">
    <property type="protein sequence ID" value="CDN47650.1"/>
    <property type="molecule type" value="Genomic_DNA"/>
</dbReference>
<keyword evidence="1" id="KW-0812">Transmembrane</keyword>
<name>A0A068SRD6_NEOGA</name>
<evidence type="ECO:0000256" key="1">
    <source>
        <dbReference type="SAM" id="Phobius"/>
    </source>
</evidence>
<accession>A0A068SRD6</accession>
<evidence type="ECO:0000313" key="2">
    <source>
        <dbReference type="EMBL" id="CDN47650.1"/>
    </source>
</evidence>
<dbReference type="AlphaFoldDB" id="A0A068SRD6"/>
<reference evidence="3" key="1">
    <citation type="journal article" date="2014" name="BMC Genomics">
        <title>Genome sequencing of two Neorhizobium galegae strains reveals a noeT gene responsible for the unusual acetylation of the nodulation factors.</title>
        <authorList>
            <person name="Osterman J."/>
            <person name="Marsh J."/>
            <person name="Laine P.K."/>
            <person name="Zeng Z."/>
            <person name="Alatalo E."/>
            <person name="Sullivan J.T."/>
            <person name="Young J.P."/>
            <person name="Thomas-Oates J."/>
            <person name="Paulin L."/>
            <person name="Lindstrom K."/>
        </authorList>
    </citation>
    <scope>NUCLEOTIDE SEQUENCE [LARGE SCALE GENOMIC DNA]</scope>
    <source>
        <strain evidence="3">HAMBI 540</strain>
    </source>
</reference>
<protein>
    <submittedName>
        <fullName evidence="2">Uncharacterized protein</fullName>
    </submittedName>
</protein>
<keyword evidence="1" id="KW-0472">Membrane</keyword>
<dbReference type="KEGG" id="ngg:RG540_CH14720"/>
<organism evidence="2 3">
    <name type="scientific">Neorhizobium galegae bv. orientalis str. HAMBI 540</name>
    <dbReference type="NCBI Taxonomy" id="1028800"/>
    <lineage>
        <taxon>Bacteria</taxon>
        <taxon>Pseudomonadati</taxon>
        <taxon>Pseudomonadota</taxon>
        <taxon>Alphaproteobacteria</taxon>
        <taxon>Hyphomicrobiales</taxon>
        <taxon>Rhizobiaceae</taxon>
        <taxon>Rhizobium/Agrobacterium group</taxon>
        <taxon>Neorhizobium</taxon>
    </lineage>
</organism>
<evidence type="ECO:0000313" key="3">
    <source>
        <dbReference type="Proteomes" id="UP000028181"/>
    </source>
</evidence>
<keyword evidence="3" id="KW-1185">Reference proteome</keyword>